<gene>
    <name evidence="1" type="ORF">PODLI_1B031246</name>
</gene>
<name>A0AA35P195_9SAUR</name>
<organism evidence="1 2">
    <name type="scientific">Podarcis lilfordi</name>
    <name type="common">Lilford's wall lizard</name>
    <dbReference type="NCBI Taxonomy" id="74358"/>
    <lineage>
        <taxon>Eukaryota</taxon>
        <taxon>Metazoa</taxon>
        <taxon>Chordata</taxon>
        <taxon>Craniata</taxon>
        <taxon>Vertebrata</taxon>
        <taxon>Euteleostomi</taxon>
        <taxon>Lepidosauria</taxon>
        <taxon>Squamata</taxon>
        <taxon>Bifurcata</taxon>
        <taxon>Unidentata</taxon>
        <taxon>Episquamata</taxon>
        <taxon>Laterata</taxon>
        <taxon>Lacertibaenia</taxon>
        <taxon>Lacertidae</taxon>
        <taxon>Podarcis</taxon>
    </lineage>
</organism>
<accession>A0AA35P195</accession>
<keyword evidence="2" id="KW-1185">Reference proteome</keyword>
<proteinExistence type="predicted"/>
<dbReference type="AlphaFoldDB" id="A0AA35P195"/>
<protein>
    <submittedName>
        <fullName evidence="1">Uncharacterized protein</fullName>
    </submittedName>
</protein>
<dbReference type="EMBL" id="OX395127">
    <property type="protein sequence ID" value="CAI5767992.1"/>
    <property type="molecule type" value="Genomic_DNA"/>
</dbReference>
<sequence length="71" mass="8049">MQIGLDEISREQLAVQLRSRTLFPSPVAKRLGSGSRFCARQTRLLSAPWFPAGLFLLPTLFEFEEENPEKA</sequence>
<evidence type="ECO:0000313" key="2">
    <source>
        <dbReference type="Proteomes" id="UP001178461"/>
    </source>
</evidence>
<dbReference type="Proteomes" id="UP001178461">
    <property type="component" value="Chromosome 2"/>
</dbReference>
<reference evidence="1" key="1">
    <citation type="submission" date="2022-12" db="EMBL/GenBank/DDBJ databases">
        <authorList>
            <person name="Alioto T."/>
            <person name="Alioto T."/>
            <person name="Gomez Garrido J."/>
        </authorList>
    </citation>
    <scope>NUCLEOTIDE SEQUENCE</scope>
</reference>
<evidence type="ECO:0000313" key="1">
    <source>
        <dbReference type="EMBL" id="CAI5767992.1"/>
    </source>
</evidence>